<feature type="coiled-coil region" evidence="3">
    <location>
        <begin position="59"/>
        <end position="86"/>
    </location>
</feature>
<dbReference type="Gene3D" id="4.10.240.10">
    <property type="entry name" value="Zn(2)-C6 fungal-type DNA-binding domain"/>
    <property type="match status" value="1"/>
</dbReference>
<dbReference type="AlphaFoldDB" id="A0A6A5RFE6"/>
<dbReference type="EMBL" id="ML978974">
    <property type="protein sequence ID" value="KAF1927011.1"/>
    <property type="molecule type" value="Genomic_DNA"/>
</dbReference>
<dbReference type="CDD" id="cd00067">
    <property type="entry name" value="GAL4"/>
    <property type="match status" value="1"/>
</dbReference>
<dbReference type="PANTHER" id="PTHR46910">
    <property type="entry name" value="TRANSCRIPTION FACTOR PDR1"/>
    <property type="match status" value="1"/>
</dbReference>
<dbReference type="Pfam" id="PF04082">
    <property type="entry name" value="Fungal_trans"/>
    <property type="match status" value="1"/>
</dbReference>
<keyword evidence="3" id="KW-0175">Coiled coil</keyword>
<evidence type="ECO:0000256" key="3">
    <source>
        <dbReference type="SAM" id="Coils"/>
    </source>
</evidence>
<dbReference type="Proteomes" id="UP000800082">
    <property type="component" value="Unassembled WGS sequence"/>
</dbReference>
<accession>A0A6A5RFE6</accession>
<evidence type="ECO:0000259" key="5">
    <source>
        <dbReference type="PROSITE" id="PS50048"/>
    </source>
</evidence>
<reference evidence="6" key="1">
    <citation type="journal article" date="2020" name="Stud. Mycol.">
        <title>101 Dothideomycetes genomes: a test case for predicting lifestyles and emergence of pathogens.</title>
        <authorList>
            <person name="Haridas S."/>
            <person name="Albert R."/>
            <person name="Binder M."/>
            <person name="Bloem J."/>
            <person name="Labutti K."/>
            <person name="Salamov A."/>
            <person name="Andreopoulos B."/>
            <person name="Baker S."/>
            <person name="Barry K."/>
            <person name="Bills G."/>
            <person name="Bluhm B."/>
            <person name="Cannon C."/>
            <person name="Castanera R."/>
            <person name="Culley D."/>
            <person name="Daum C."/>
            <person name="Ezra D."/>
            <person name="Gonzalez J."/>
            <person name="Henrissat B."/>
            <person name="Kuo A."/>
            <person name="Liang C."/>
            <person name="Lipzen A."/>
            <person name="Lutzoni F."/>
            <person name="Magnuson J."/>
            <person name="Mondo S."/>
            <person name="Nolan M."/>
            <person name="Ohm R."/>
            <person name="Pangilinan J."/>
            <person name="Park H.-J."/>
            <person name="Ramirez L."/>
            <person name="Alfaro M."/>
            <person name="Sun H."/>
            <person name="Tritt A."/>
            <person name="Yoshinaga Y."/>
            <person name="Zwiers L.-H."/>
            <person name="Turgeon B."/>
            <person name="Goodwin S."/>
            <person name="Spatafora J."/>
            <person name="Crous P."/>
            <person name="Grigoriev I."/>
        </authorList>
    </citation>
    <scope>NUCLEOTIDE SEQUENCE</scope>
    <source>
        <strain evidence="6">CBS 183.55</strain>
    </source>
</reference>
<dbReference type="CDD" id="cd12148">
    <property type="entry name" value="fungal_TF_MHR"/>
    <property type="match status" value="1"/>
</dbReference>
<dbReference type="Pfam" id="PF00172">
    <property type="entry name" value="Zn_clus"/>
    <property type="match status" value="1"/>
</dbReference>
<evidence type="ECO:0000313" key="6">
    <source>
        <dbReference type="EMBL" id="KAF1927011.1"/>
    </source>
</evidence>
<keyword evidence="1" id="KW-0479">Metal-binding</keyword>
<sequence>MSEDMDLDGSNSRRACDSCRTRKIRCDRSVPCSNCKASKLTCTTTAPVQKTVRQRVHISEEYEKKIDRIEDRLSGIENVLSKLASKLGNLDPQKDSTERSSQSRVCRVGSRVGSGKSPTLGTEANTPAPFEGETATNSQSGYAREFLTRVVGDTPSIGQNAEIRSALSALGDIVKGQEHVTVSTTSTTNSLINRALSDLDPGKLERPPWSAVKEMLERAFKYPTMAFAVIFPFLKMRNLFEIFEDAYIDPAQCPAPRRILAYGVGYNLFTEFSAMPCVGKYHLEVAISQLDVFIPASYENVMALVLGAACAIEMCKPSLAWVLTSMAAGQSQDLGYHRYQTFHNDDEEERNSKVHLFWMIYMLDKQLSLRLGRASAIQDWDMSLPLIISTPTPAAMALGASQMMIYWIKVAKVQGQTYEKLFSPAAFLNSPAERIRTSMNLIDAMNQAWYERGEASVMDFTPLTTGQDLSKRRKVAMTSPTSPNDTELPSKRKRFVQQPFGTSLPPEEYIQGSFERVEDVFFHADVVMHYSTCALIQRAVSTDNVTFSQECLEYSRAALVAHERCNAQFNTKGNEELWTGYIHWSILQAPFTPFIVVFCNAIQKSDTVDLDTLEQFVASLESCRTVSEGADKLYKMCHLFLQVAKLYIQAKNNDARNQPQNVTQSVPNNIYTTTDGTQLDVSTMTQFDPYLSALGLVPNSAWPMAGYAETTAMPTAMDSFSNVQNPANTHGSGVFGVGFAPNGMPQNSVQDWFSGSRYLMNLMEAGDDMQMPDLGNFDIQL</sequence>
<dbReference type="RefSeq" id="XP_033447263.1">
    <property type="nucleotide sequence ID" value="XM_033586725.1"/>
</dbReference>
<dbReference type="GO" id="GO:0003677">
    <property type="term" value="F:DNA binding"/>
    <property type="evidence" value="ECO:0007669"/>
    <property type="project" value="InterPro"/>
</dbReference>
<gene>
    <name evidence="6" type="ORF">M421DRAFT_102104</name>
</gene>
<evidence type="ECO:0000256" key="4">
    <source>
        <dbReference type="SAM" id="MobiDB-lite"/>
    </source>
</evidence>
<dbReference type="SUPFAM" id="SSF57701">
    <property type="entry name" value="Zn2/Cys6 DNA-binding domain"/>
    <property type="match status" value="1"/>
</dbReference>
<evidence type="ECO:0000256" key="1">
    <source>
        <dbReference type="ARBA" id="ARBA00022723"/>
    </source>
</evidence>
<evidence type="ECO:0000313" key="7">
    <source>
        <dbReference type="Proteomes" id="UP000800082"/>
    </source>
</evidence>
<dbReference type="InterPro" id="IPR001138">
    <property type="entry name" value="Zn2Cys6_DnaBD"/>
</dbReference>
<dbReference type="InterPro" id="IPR007219">
    <property type="entry name" value="XnlR_reg_dom"/>
</dbReference>
<dbReference type="PROSITE" id="PS50048">
    <property type="entry name" value="ZN2_CY6_FUNGAL_2"/>
    <property type="match status" value="1"/>
</dbReference>
<dbReference type="InterPro" id="IPR036864">
    <property type="entry name" value="Zn2-C6_fun-type_DNA-bd_sf"/>
</dbReference>
<dbReference type="SMART" id="SM00906">
    <property type="entry name" value="Fungal_trans"/>
    <property type="match status" value="1"/>
</dbReference>
<protein>
    <submittedName>
        <fullName evidence="6">Fungal-specific transcription factor domain-containing protein</fullName>
    </submittedName>
</protein>
<dbReference type="PROSITE" id="PS00463">
    <property type="entry name" value="ZN2_CY6_FUNGAL_1"/>
    <property type="match status" value="1"/>
</dbReference>
<proteinExistence type="predicted"/>
<dbReference type="SMART" id="SM00066">
    <property type="entry name" value="GAL4"/>
    <property type="match status" value="1"/>
</dbReference>
<evidence type="ECO:0000256" key="2">
    <source>
        <dbReference type="ARBA" id="ARBA00023242"/>
    </source>
</evidence>
<dbReference type="InterPro" id="IPR050987">
    <property type="entry name" value="AtrR-like"/>
</dbReference>
<keyword evidence="7" id="KW-1185">Reference proteome</keyword>
<feature type="region of interest" description="Disordered" evidence="4">
    <location>
        <begin position="88"/>
        <end position="137"/>
    </location>
</feature>
<dbReference type="GeneID" id="54344371"/>
<feature type="compositionally biased region" description="Polar residues" evidence="4">
    <location>
        <begin position="116"/>
        <end position="125"/>
    </location>
</feature>
<dbReference type="GO" id="GO:0006351">
    <property type="term" value="P:DNA-templated transcription"/>
    <property type="evidence" value="ECO:0007669"/>
    <property type="project" value="InterPro"/>
</dbReference>
<dbReference type="GO" id="GO:0000981">
    <property type="term" value="F:DNA-binding transcription factor activity, RNA polymerase II-specific"/>
    <property type="evidence" value="ECO:0007669"/>
    <property type="project" value="InterPro"/>
</dbReference>
<dbReference type="GO" id="GO:0008270">
    <property type="term" value="F:zinc ion binding"/>
    <property type="evidence" value="ECO:0007669"/>
    <property type="project" value="InterPro"/>
</dbReference>
<feature type="domain" description="Zn(2)-C6 fungal-type" evidence="5">
    <location>
        <begin position="15"/>
        <end position="44"/>
    </location>
</feature>
<dbReference type="OrthoDB" id="103819at2759"/>
<organism evidence="6 7">
    <name type="scientific">Didymella exigua CBS 183.55</name>
    <dbReference type="NCBI Taxonomy" id="1150837"/>
    <lineage>
        <taxon>Eukaryota</taxon>
        <taxon>Fungi</taxon>
        <taxon>Dikarya</taxon>
        <taxon>Ascomycota</taxon>
        <taxon>Pezizomycotina</taxon>
        <taxon>Dothideomycetes</taxon>
        <taxon>Pleosporomycetidae</taxon>
        <taxon>Pleosporales</taxon>
        <taxon>Pleosporineae</taxon>
        <taxon>Didymellaceae</taxon>
        <taxon>Didymella</taxon>
    </lineage>
</organism>
<name>A0A6A5RFE6_9PLEO</name>
<keyword evidence="2" id="KW-0539">Nucleus</keyword>
<dbReference type="PANTHER" id="PTHR46910:SF5">
    <property type="entry name" value="ZN(II)2CYS6 TRANSCRIPTION FACTOR (EUROFUNG)"/>
    <property type="match status" value="1"/>
</dbReference>